<sequence>MTENTQKSIKKALCFEKNGETFAVEISIANVPPKRERDTIIRWLDELYVNAKMELCYH</sequence>
<evidence type="ECO:0000313" key="1">
    <source>
        <dbReference type="EMBL" id="GFO89273.1"/>
    </source>
</evidence>
<name>A0ABQ1E2U4_9FIRM</name>
<proteinExistence type="predicted"/>
<comment type="caution">
    <text evidence="1">The sequence shown here is derived from an EMBL/GenBank/DDBJ whole genome shotgun (WGS) entry which is preliminary data.</text>
</comment>
<dbReference type="Proteomes" id="UP000620147">
    <property type="component" value="Unassembled WGS sequence"/>
</dbReference>
<evidence type="ECO:0000313" key="2">
    <source>
        <dbReference type="Proteomes" id="UP000620147"/>
    </source>
</evidence>
<dbReference type="EMBL" id="BLYJ01000040">
    <property type="protein sequence ID" value="GFO89273.1"/>
    <property type="molecule type" value="Genomic_DNA"/>
</dbReference>
<protein>
    <submittedName>
        <fullName evidence="1">Uncharacterized protein</fullName>
    </submittedName>
</protein>
<gene>
    <name evidence="1" type="ORF">BUFA31_24370</name>
</gene>
<organism evidence="1 2">
    <name type="scientific">Butyricicoccus faecihominis</name>
    <dbReference type="NCBI Taxonomy" id="1712515"/>
    <lineage>
        <taxon>Bacteria</taxon>
        <taxon>Bacillati</taxon>
        <taxon>Bacillota</taxon>
        <taxon>Clostridia</taxon>
        <taxon>Eubacteriales</taxon>
        <taxon>Butyricicoccaceae</taxon>
        <taxon>Butyricicoccus</taxon>
    </lineage>
</organism>
<keyword evidence="2" id="KW-1185">Reference proteome</keyword>
<reference evidence="1 2" key="1">
    <citation type="submission" date="2020-06" db="EMBL/GenBank/DDBJ databases">
        <title>Characterization of fructooligosaccharide metabolism and fructooligosaccharide-degrading enzymes in human commensal butyrate producers.</title>
        <authorList>
            <person name="Tanno H."/>
            <person name="Fujii T."/>
            <person name="Hirano K."/>
            <person name="Maeno S."/>
            <person name="Tonozuka T."/>
            <person name="Sakamoto M."/>
            <person name="Ohkuma M."/>
            <person name="Tochio T."/>
            <person name="Endo A."/>
        </authorList>
    </citation>
    <scope>NUCLEOTIDE SEQUENCE [LARGE SCALE GENOMIC DNA]</scope>
    <source>
        <strain evidence="1 2">JCM 31056</strain>
    </source>
</reference>
<accession>A0ABQ1E2U4</accession>